<evidence type="ECO:0000313" key="1">
    <source>
        <dbReference type="EMBL" id="EAY28275.1"/>
    </source>
</evidence>
<accession>A1ZN95</accession>
<dbReference type="EMBL" id="AAWS01000017">
    <property type="protein sequence ID" value="EAY28275.1"/>
    <property type="molecule type" value="Genomic_DNA"/>
</dbReference>
<gene>
    <name evidence="1" type="ORF">M23134_03536</name>
</gene>
<name>A1ZN95_MICM2</name>
<sequence>MSVVSSSFSQASFDKTIRNIFGKKAEGTLSNAFNTPPSENTIGMESFRAEDGGLLVRIQNAERLGTEGNRNSLVLRDHLGDDPPSEISFSLTDSQESRLNPLGKKFDKINGDDVQRLLKKLTDSKAYRYELVAESNGIVTFRRKEKENLPLSLVPKNKQDLFRDVWSRLDATNQQTLIDLAGTGISDEKLKILGNGLKHVSDATNQQTLIDLAGTGISDEKLKALGNGLQHVSDTTNQQGLIALANVEVRRLKILAGIFSKISNNVSQQALITYANQSDVNNKLDALNKDLQEFSDDKNKQSLIDFVVHNNPDTATLNSLKTLLGNLAQGTDAKKEKENQLYLIELAKTGASPDQLNAYAAALPRIKERLDKARLSALVQNNGIDATEIQKIADSLSNAGNRAQRDNAFSASGREFLKRVQDINGLQDLDGAAQASLISFARDPNIKPTHLNQIATHLQSGKLNASSDQRVLLKDLVVANASNDNIDFVNNNYIGLQREIKVVLNEHRTNPGSQSFSRVLDGMKSLMQTQGQTVIENFVKNYTLDGDALDNLALGDLLPARIAQRHPNVNYNQSNNPSLILQNAKNVILAQPNLNGKTVATAALKDNLGNAINLPASVFVSGSDAGNLSSPATAGLNDGNGGKTGKGNGMLRESTFKVIGAQGTLAPRNTDSEVKILEKVLEYLLKNPRQQATSMTLNIESNRRPCASCTDLFKKVKTDTQTKFNGQTLAEIFKNVTINVTYP</sequence>
<evidence type="ECO:0000313" key="2">
    <source>
        <dbReference type="Proteomes" id="UP000004095"/>
    </source>
</evidence>
<keyword evidence="2" id="KW-1185">Reference proteome</keyword>
<dbReference type="Proteomes" id="UP000004095">
    <property type="component" value="Unassembled WGS sequence"/>
</dbReference>
<organism evidence="1 2">
    <name type="scientific">Microscilla marina ATCC 23134</name>
    <dbReference type="NCBI Taxonomy" id="313606"/>
    <lineage>
        <taxon>Bacteria</taxon>
        <taxon>Pseudomonadati</taxon>
        <taxon>Bacteroidota</taxon>
        <taxon>Cytophagia</taxon>
        <taxon>Cytophagales</taxon>
        <taxon>Microscillaceae</taxon>
        <taxon>Microscilla</taxon>
    </lineage>
</organism>
<comment type="caution">
    <text evidence="1">The sequence shown here is derived from an EMBL/GenBank/DDBJ whole genome shotgun (WGS) entry which is preliminary data.</text>
</comment>
<proteinExistence type="predicted"/>
<dbReference type="AlphaFoldDB" id="A1ZN95"/>
<protein>
    <submittedName>
        <fullName evidence="1">Uncharacterized protein</fullName>
    </submittedName>
</protein>
<reference evidence="1 2" key="1">
    <citation type="submission" date="2007-01" db="EMBL/GenBank/DDBJ databases">
        <authorList>
            <person name="Haygood M."/>
            <person name="Podell S."/>
            <person name="Anderson C."/>
            <person name="Hopkinson B."/>
            <person name="Roe K."/>
            <person name="Barbeau K."/>
            <person name="Gaasterland T."/>
            <person name="Ferriera S."/>
            <person name="Johnson J."/>
            <person name="Kravitz S."/>
            <person name="Beeson K."/>
            <person name="Sutton G."/>
            <person name="Rogers Y.-H."/>
            <person name="Friedman R."/>
            <person name="Frazier M."/>
            <person name="Venter J.C."/>
        </authorList>
    </citation>
    <scope>NUCLEOTIDE SEQUENCE [LARGE SCALE GENOMIC DNA]</scope>
    <source>
        <strain evidence="1 2">ATCC 23134</strain>
    </source>
</reference>